<evidence type="ECO:0000256" key="6">
    <source>
        <dbReference type="ARBA" id="ARBA00047984"/>
    </source>
</evidence>
<dbReference type="InterPro" id="IPR014014">
    <property type="entry name" value="RNA_helicase_DEAD_Q_motif"/>
</dbReference>
<evidence type="ECO:0000313" key="12">
    <source>
        <dbReference type="EMBL" id="EOA81632.1"/>
    </source>
</evidence>
<dbReference type="PROSITE" id="PS00039">
    <property type="entry name" value="DEAD_ATP_HELICASE"/>
    <property type="match status" value="1"/>
</dbReference>
<dbReference type="GO" id="GO:0003724">
    <property type="term" value="F:RNA helicase activity"/>
    <property type="evidence" value="ECO:0007669"/>
    <property type="project" value="UniProtKB-EC"/>
</dbReference>
<dbReference type="InterPro" id="IPR001650">
    <property type="entry name" value="Helicase_C-like"/>
</dbReference>
<keyword evidence="3" id="KW-0378">Hydrolase</keyword>
<reference evidence="12 13" key="2">
    <citation type="journal article" date="2013" name="PLoS Genet.">
        <title>Comparative genome structure, secondary metabolite, and effector coding capacity across Cochliobolus pathogens.</title>
        <authorList>
            <person name="Condon B.J."/>
            <person name="Leng Y."/>
            <person name="Wu D."/>
            <person name="Bushley K.E."/>
            <person name="Ohm R.A."/>
            <person name="Otillar R."/>
            <person name="Martin J."/>
            <person name="Schackwitz W."/>
            <person name="Grimwood J."/>
            <person name="MohdZainudin N."/>
            <person name="Xue C."/>
            <person name="Wang R."/>
            <person name="Manning V.A."/>
            <person name="Dhillon B."/>
            <person name="Tu Z.J."/>
            <person name="Steffenson B.J."/>
            <person name="Salamov A."/>
            <person name="Sun H."/>
            <person name="Lowry S."/>
            <person name="LaButti K."/>
            <person name="Han J."/>
            <person name="Copeland A."/>
            <person name="Lindquist E."/>
            <person name="Barry K."/>
            <person name="Schmutz J."/>
            <person name="Baker S.E."/>
            <person name="Ciuffetti L.M."/>
            <person name="Grigoriev I.V."/>
            <person name="Zhong S."/>
            <person name="Turgeon B.G."/>
        </authorList>
    </citation>
    <scope>NUCLEOTIDE SEQUENCE [LARGE SCALE GENOMIC DNA]</scope>
    <source>
        <strain evidence="13">28A</strain>
    </source>
</reference>
<reference evidence="12 13" key="1">
    <citation type="journal article" date="2012" name="PLoS Pathog.">
        <title>Diverse lifestyles and strategies of plant pathogenesis encoded in the genomes of eighteen Dothideomycetes fungi.</title>
        <authorList>
            <person name="Ohm R.A."/>
            <person name="Feau N."/>
            <person name="Henrissat B."/>
            <person name="Schoch C.L."/>
            <person name="Horwitz B.A."/>
            <person name="Barry K.W."/>
            <person name="Condon B.J."/>
            <person name="Copeland A.C."/>
            <person name="Dhillon B."/>
            <person name="Glaser F."/>
            <person name="Hesse C.N."/>
            <person name="Kosti I."/>
            <person name="LaButti K."/>
            <person name="Lindquist E.A."/>
            <person name="Lucas S."/>
            <person name="Salamov A.A."/>
            <person name="Bradshaw R.E."/>
            <person name="Ciuffetti L."/>
            <person name="Hamelin R.C."/>
            <person name="Kema G.H.J."/>
            <person name="Lawrence C."/>
            <person name="Scott J.A."/>
            <person name="Spatafora J.W."/>
            <person name="Turgeon B.G."/>
            <person name="de Wit P.J.G.M."/>
            <person name="Zhong S."/>
            <person name="Goodwin S.B."/>
            <person name="Grigoriev I.V."/>
        </authorList>
    </citation>
    <scope>NUCLEOTIDE SEQUENCE [LARGE SCALE GENOMIC DNA]</scope>
    <source>
        <strain evidence="13">28A</strain>
    </source>
</reference>
<gene>
    <name evidence="12" type="ORF">SETTUDRAFT_174305</name>
</gene>
<dbReference type="GO" id="GO:0003676">
    <property type="term" value="F:nucleic acid binding"/>
    <property type="evidence" value="ECO:0007669"/>
    <property type="project" value="InterPro"/>
</dbReference>
<dbReference type="eggNOG" id="KOG0335">
    <property type="taxonomic scope" value="Eukaryota"/>
</dbReference>
<evidence type="ECO:0000256" key="2">
    <source>
        <dbReference type="ARBA" id="ARBA00022741"/>
    </source>
</evidence>
<dbReference type="InterPro" id="IPR029058">
    <property type="entry name" value="AB_hydrolase_fold"/>
</dbReference>
<dbReference type="Proteomes" id="UP000016935">
    <property type="component" value="Unassembled WGS sequence"/>
</dbReference>
<dbReference type="InterPro" id="IPR014001">
    <property type="entry name" value="Helicase_ATP-bd"/>
</dbReference>
<evidence type="ECO:0000313" key="13">
    <source>
        <dbReference type="Proteomes" id="UP000016935"/>
    </source>
</evidence>
<evidence type="ECO:0000256" key="7">
    <source>
        <dbReference type="PROSITE-ProRule" id="PRU00552"/>
    </source>
</evidence>
<dbReference type="Gene3D" id="3.40.50.300">
    <property type="entry name" value="P-loop containing nucleotide triphosphate hydrolases"/>
    <property type="match status" value="2"/>
</dbReference>
<evidence type="ECO:0000259" key="10">
    <source>
        <dbReference type="PROSITE" id="PS51194"/>
    </source>
</evidence>
<dbReference type="Pfam" id="PF00270">
    <property type="entry name" value="DEAD"/>
    <property type="match status" value="1"/>
</dbReference>
<keyword evidence="5" id="KW-0067">ATP-binding</keyword>
<evidence type="ECO:0000259" key="9">
    <source>
        <dbReference type="PROSITE" id="PS51192"/>
    </source>
</evidence>
<dbReference type="SMART" id="SM00487">
    <property type="entry name" value="DEXDc"/>
    <property type="match status" value="1"/>
</dbReference>
<comment type="catalytic activity">
    <reaction evidence="6">
        <text>ATP + H2O = ADP + phosphate + H(+)</text>
        <dbReference type="Rhea" id="RHEA:13065"/>
        <dbReference type="ChEBI" id="CHEBI:15377"/>
        <dbReference type="ChEBI" id="CHEBI:15378"/>
        <dbReference type="ChEBI" id="CHEBI:30616"/>
        <dbReference type="ChEBI" id="CHEBI:43474"/>
        <dbReference type="ChEBI" id="CHEBI:456216"/>
        <dbReference type="EC" id="3.6.4.13"/>
    </reaction>
</comment>
<dbReference type="STRING" id="671987.R0JZN8"/>
<evidence type="ECO:0000256" key="5">
    <source>
        <dbReference type="ARBA" id="ARBA00022840"/>
    </source>
</evidence>
<evidence type="ECO:0000259" key="11">
    <source>
        <dbReference type="PROSITE" id="PS51195"/>
    </source>
</evidence>
<keyword evidence="13" id="KW-1185">Reference proteome</keyword>
<evidence type="ECO:0000256" key="4">
    <source>
        <dbReference type="ARBA" id="ARBA00022806"/>
    </source>
</evidence>
<evidence type="ECO:0000256" key="8">
    <source>
        <dbReference type="SAM" id="MobiDB-lite"/>
    </source>
</evidence>
<dbReference type="PROSITE" id="PS51194">
    <property type="entry name" value="HELICASE_CTER"/>
    <property type="match status" value="1"/>
</dbReference>
<dbReference type="CDD" id="cd18787">
    <property type="entry name" value="SF2_C_DEAD"/>
    <property type="match status" value="1"/>
</dbReference>
<sequence length="1109" mass="122260">MSDAGTPDAVSGTAVDRKEQQAQDLARAKQAGWADPIPFEYQGDANGKPAQEEGRETATWLSDAAIYQWDDDFGDVGEPNPELEKMLFHDEYLQRAGGAINALSYNVTLQGPTKINPVRDFEDAGLHPVMLENVKLCQYIAPTPIQSYCIPSILTGNDVVAIAQTGSGKTAAFLVPILSKLMGKARQLAAPRPNPARYNPLTDRVRAEPLVLVVCPTRELASQIFDEARRLCYRTMLRPCVVYGGAPTKNQREQLEMGCDILVATPGRLMDFMQNNKLLSFHRLKFTVIDEADELLSTGWEEFMEKLFSGADMNADADHTIVMLSATFSKAARRLAKEYMDEDCVRIKVGRVGSTHGNIKQQIVWVDENMKNQALFDLIFSEGPQRSLVFTNSKVKCDMVDDFLYNKGLPVTSLHSDRTQREREDALRSFRMGRCPILVATGVTARGLDVANVKHVINYDLPSTLHGGITEYVHRIGRTARIGNQGKATSFFNDRNDDLGKDLCKTLIEAKQEVPDFLQHHMPEDPTAIDWHDGTDEESDDGLGGSFGGEAGGDAGGFDANATFGGEAAGGAGFGGGEGFSADAEDKLATCYWHSIAYFFRLPFHIQWRTALVQLPRFVPLSILHYTSPKGPHPFLISLPSRKDTLIYVYTFVPPAPVDLESDGDDEQQRKETGEWHVPVVLDLHGGGFIMGSPLEQAPYASMMSRELGAVVLSVSYRIGPFNQFPAAIHDAEDVLAAILDTNGGSKAGKVLREEIQRYYSMVRSNALEKKKKKPVPRHMEYVNDITLDPTRLAISGFSAGGNIALNMALSVPPCPELGMATSFGPHSRTRGPAPVDTMSPVMPENRRATILDDPFQCWPSLLPPPSAQPRMIPLLLFYPSLDARLLPHERPMKPMPKALKPDDHHMEKPRRPGLFSIMGPTYLPKKLRAHPRASPGLNNPDNIQKNAAIFLVLPEKDTLAVQSDVWVDKMNNSGWKGPVRFGDGREGDWNGQAGSQGGGGAMCKGSDAKNGGLEVWHAPGCRHGWTQFPDTFVPQHERREREAVFARTLEFVRENWSKEFDVSGVPGGMNGMNGRGYEGYEGDGEGEGVGEKKMKLLRIPSRFEGLQE</sequence>
<name>R0JZN8_EXST2</name>
<evidence type="ECO:0000256" key="1">
    <source>
        <dbReference type="ARBA" id="ARBA00012552"/>
    </source>
</evidence>
<dbReference type="PROSITE" id="PS51192">
    <property type="entry name" value="HELICASE_ATP_BIND_1"/>
    <property type="match status" value="1"/>
</dbReference>
<dbReference type="GO" id="GO:0016787">
    <property type="term" value="F:hydrolase activity"/>
    <property type="evidence" value="ECO:0007669"/>
    <property type="project" value="UniProtKB-KW"/>
</dbReference>
<dbReference type="SMART" id="SM00490">
    <property type="entry name" value="HELICc"/>
    <property type="match status" value="1"/>
</dbReference>
<dbReference type="PROSITE" id="PS51195">
    <property type="entry name" value="Q_MOTIF"/>
    <property type="match status" value="1"/>
</dbReference>
<dbReference type="FunFam" id="3.40.50.300:FF:000008">
    <property type="entry name" value="ATP-dependent RNA helicase RhlB"/>
    <property type="match status" value="1"/>
</dbReference>
<dbReference type="AlphaFoldDB" id="R0JZN8"/>
<dbReference type="InterPro" id="IPR011545">
    <property type="entry name" value="DEAD/DEAH_box_helicase_dom"/>
</dbReference>
<dbReference type="GeneID" id="19401313"/>
<dbReference type="GO" id="GO:0005524">
    <property type="term" value="F:ATP binding"/>
    <property type="evidence" value="ECO:0007669"/>
    <property type="project" value="UniProtKB-KW"/>
</dbReference>
<protein>
    <recommendedName>
        <fullName evidence="1">RNA helicase</fullName>
        <ecNumber evidence="1">3.6.4.13</ecNumber>
    </recommendedName>
</protein>
<dbReference type="EC" id="3.6.4.13" evidence="1"/>
<dbReference type="EMBL" id="KB908866">
    <property type="protein sequence ID" value="EOA81632.1"/>
    <property type="molecule type" value="Genomic_DNA"/>
</dbReference>
<dbReference type="SUPFAM" id="SSF52540">
    <property type="entry name" value="P-loop containing nucleoside triphosphate hydrolases"/>
    <property type="match status" value="1"/>
</dbReference>
<feature type="compositionally biased region" description="Basic and acidic residues" evidence="8">
    <location>
        <begin position="900"/>
        <end position="911"/>
    </location>
</feature>
<dbReference type="Pfam" id="PF00271">
    <property type="entry name" value="Helicase_C"/>
    <property type="match status" value="1"/>
</dbReference>
<dbReference type="InterPro" id="IPR027417">
    <property type="entry name" value="P-loop_NTPase"/>
</dbReference>
<feature type="region of interest" description="Disordered" evidence="8">
    <location>
        <begin position="895"/>
        <end position="916"/>
    </location>
</feature>
<dbReference type="OrthoDB" id="196131at2759"/>
<proteinExistence type="predicted"/>
<feature type="domain" description="Helicase C-terminal" evidence="10">
    <location>
        <begin position="358"/>
        <end position="522"/>
    </location>
</feature>
<feature type="region of interest" description="Disordered" evidence="8">
    <location>
        <begin position="1"/>
        <end position="53"/>
    </location>
</feature>
<dbReference type="HOGENOM" id="CLU_009211_0_0_1"/>
<evidence type="ECO:0000256" key="3">
    <source>
        <dbReference type="ARBA" id="ARBA00022801"/>
    </source>
</evidence>
<organism evidence="12 13">
    <name type="scientific">Exserohilum turcicum (strain 28A)</name>
    <name type="common">Northern leaf blight fungus</name>
    <name type="synonym">Setosphaeria turcica</name>
    <dbReference type="NCBI Taxonomy" id="671987"/>
    <lineage>
        <taxon>Eukaryota</taxon>
        <taxon>Fungi</taxon>
        <taxon>Dikarya</taxon>
        <taxon>Ascomycota</taxon>
        <taxon>Pezizomycotina</taxon>
        <taxon>Dothideomycetes</taxon>
        <taxon>Pleosporomycetidae</taxon>
        <taxon>Pleosporales</taxon>
        <taxon>Pleosporineae</taxon>
        <taxon>Pleosporaceae</taxon>
        <taxon>Exserohilum</taxon>
    </lineage>
</organism>
<dbReference type="Pfam" id="PF07859">
    <property type="entry name" value="Abhydrolase_3"/>
    <property type="match status" value="1"/>
</dbReference>
<dbReference type="InterPro" id="IPR000629">
    <property type="entry name" value="RNA-helicase_DEAD-box_CS"/>
</dbReference>
<dbReference type="SUPFAM" id="SSF53474">
    <property type="entry name" value="alpha/beta-Hydrolases"/>
    <property type="match status" value="1"/>
</dbReference>
<feature type="short sequence motif" description="Q motif" evidence="7">
    <location>
        <begin position="119"/>
        <end position="147"/>
    </location>
</feature>
<dbReference type="PANTHER" id="PTHR47958">
    <property type="entry name" value="ATP-DEPENDENT RNA HELICASE DBP3"/>
    <property type="match status" value="1"/>
</dbReference>
<dbReference type="RefSeq" id="XP_008031043.1">
    <property type="nucleotide sequence ID" value="XM_008032852.1"/>
</dbReference>
<keyword evidence="2" id="KW-0547">Nucleotide-binding</keyword>
<feature type="domain" description="DEAD-box RNA helicase Q" evidence="11">
    <location>
        <begin position="119"/>
        <end position="147"/>
    </location>
</feature>
<feature type="domain" description="Helicase ATP-binding" evidence="9">
    <location>
        <begin position="150"/>
        <end position="346"/>
    </location>
</feature>
<keyword evidence="4" id="KW-0347">Helicase</keyword>
<dbReference type="Gene3D" id="3.40.50.1820">
    <property type="entry name" value="alpha/beta hydrolase"/>
    <property type="match status" value="1"/>
</dbReference>
<accession>R0JZN8</accession>
<dbReference type="InterPro" id="IPR013094">
    <property type="entry name" value="AB_hydrolase_3"/>
</dbReference>